<keyword evidence="3" id="KW-1185">Reference proteome</keyword>
<reference evidence="2" key="1">
    <citation type="submission" date="2020-01" db="EMBL/GenBank/DDBJ databases">
        <authorList>
            <person name="Rat A."/>
        </authorList>
    </citation>
    <scope>NUCLEOTIDE SEQUENCE</scope>
    <source>
        <strain evidence="2">LMG 31231</strain>
    </source>
</reference>
<dbReference type="AlphaFoldDB" id="A0A9X9WXQ0"/>
<gene>
    <name evidence="2" type="ORF">GXW76_12180</name>
</gene>
<comment type="caution">
    <text evidence="2">The sequence shown here is derived from an EMBL/GenBank/DDBJ whole genome shotgun (WGS) entry which is preliminary data.</text>
</comment>
<proteinExistence type="predicted"/>
<protein>
    <submittedName>
        <fullName evidence="2">Uncharacterized protein</fullName>
    </submittedName>
</protein>
<name>A0A9X9WXQ0_9PROT</name>
<sequence length="138" mass="14622">MKALLLPALLAMATAPAPASAQALLPCEQIEATSRPGMVPATGYAAVIEGGMLRRIVLTLANGQRTTTEFTPMGDGVSVRLVTFPDPREAARVTAVFNRATVSTDGTVLVETWLRRAEDSVPAHNFYRLRCAPGGVSK</sequence>
<feature type="signal peptide" evidence="1">
    <location>
        <begin position="1"/>
        <end position="21"/>
    </location>
</feature>
<evidence type="ECO:0000313" key="3">
    <source>
        <dbReference type="Proteomes" id="UP001138751"/>
    </source>
</evidence>
<feature type="chain" id="PRO_5040941649" evidence="1">
    <location>
        <begin position="22"/>
        <end position="138"/>
    </location>
</feature>
<dbReference type="EMBL" id="JAAEDM010000029">
    <property type="protein sequence ID" value="MBR0671929.1"/>
    <property type="molecule type" value="Genomic_DNA"/>
</dbReference>
<dbReference type="RefSeq" id="WP_211862304.1">
    <property type="nucleotide sequence ID" value="NZ_JAAEDM010000029.1"/>
</dbReference>
<accession>A0A9X9WXQ0</accession>
<evidence type="ECO:0000313" key="2">
    <source>
        <dbReference type="EMBL" id="MBR0671929.1"/>
    </source>
</evidence>
<organism evidence="2 3">
    <name type="scientific">Neoroseomonas soli</name>
    <dbReference type="NCBI Taxonomy" id="1081025"/>
    <lineage>
        <taxon>Bacteria</taxon>
        <taxon>Pseudomonadati</taxon>
        <taxon>Pseudomonadota</taxon>
        <taxon>Alphaproteobacteria</taxon>
        <taxon>Acetobacterales</taxon>
        <taxon>Acetobacteraceae</taxon>
        <taxon>Neoroseomonas</taxon>
    </lineage>
</organism>
<evidence type="ECO:0000256" key="1">
    <source>
        <dbReference type="SAM" id="SignalP"/>
    </source>
</evidence>
<reference evidence="2" key="2">
    <citation type="journal article" date="2021" name="Syst. Appl. Microbiol.">
        <title>Roseomonas hellenica sp. nov., isolated from roots of wild-growing Alkanna tinctoria.</title>
        <authorList>
            <person name="Rat A."/>
            <person name="Naranjo H.D."/>
            <person name="Lebbe L."/>
            <person name="Cnockaert M."/>
            <person name="Krigas N."/>
            <person name="Grigoriadou K."/>
            <person name="Maloupa E."/>
            <person name="Willems A."/>
        </authorList>
    </citation>
    <scope>NUCLEOTIDE SEQUENCE</scope>
    <source>
        <strain evidence="2">LMG 31231</strain>
    </source>
</reference>
<keyword evidence="1" id="KW-0732">Signal</keyword>
<dbReference type="Proteomes" id="UP001138751">
    <property type="component" value="Unassembled WGS sequence"/>
</dbReference>